<proteinExistence type="predicted"/>
<name>A0A382MQA1_9ZZZZ</name>
<evidence type="ECO:0000313" key="2">
    <source>
        <dbReference type="EMBL" id="SVC50638.1"/>
    </source>
</evidence>
<gene>
    <name evidence="2" type="ORF">METZ01_LOCUS303492</name>
</gene>
<reference evidence="2" key="1">
    <citation type="submission" date="2018-05" db="EMBL/GenBank/DDBJ databases">
        <authorList>
            <person name="Lanie J.A."/>
            <person name="Ng W.-L."/>
            <person name="Kazmierczak K.M."/>
            <person name="Andrzejewski T.M."/>
            <person name="Davidsen T.M."/>
            <person name="Wayne K.J."/>
            <person name="Tettelin H."/>
            <person name="Glass J.I."/>
            <person name="Rusch D."/>
            <person name="Podicherti R."/>
            <person name="Tsui H.-C.T."/>
            <person name="Winkler M.E."/>
        </authorList>
    </citation>
    <scope>NUCLEOTIDE SEQUENCE</scope>
</reference>
<dbReference type="AlphaFoldDB" id="A0A382MQA1"/>
<organism evidence="2">
    <name type="scientific">marine metagenome</name>
    <dbReference type="NCBI Taxonomy" id="408172"/>
    <lineage>
        <taxon>unclassified sequences</taxon>
        <taxon>metagenomes</taxon>
        <taxon>ecological metagenomes</taxon>
    </lineage>
</organism>
<keyword evidence="1" id="KW-0812">Transmembrane</keyword>
<dbReference type="EMBL" id="UINC01094955">
    <property type="protein sequence ID" value="SVC50638.1"/>
    <property type="molecule type" value="Genomic_DNA"/>
</dbReference>
<sequence>MSLVNVIVLIIVNLALYGFIAARLLGWRPPGWSAENPANRVLSAALAVAITGAVILLGMYLLTSGLVDASDSTSVL</sequence>
<protein>
    <submittedName>
        <fullName evidence="2">Uncharacterized protein</fullName>
    </submittedName>
</protein>
<keyword evidence="1" id="KW-1133">Transmembrane helix</keyword>
<accession>A0A382MQA1</accession>
<feature type="transmembrane region" description="Helical" evidence="1">
    <location>
        <begin position="38"/>
        <end position="62"/>
    </location>
</feature>
<keyword evidence="1" id="KW-0472">Membrane</keyword>
<feature type="non-terminal residue" evidence="2">
    <location>
        <position position="76"/>
    </location>
</feature>
<evidence type="ECO:0000256" key="1">
    <source>
        <dbReference type="SAM" id="Phobius"/>
    </source>
</evidence>
<feature type="transmembrane region" description="Helical" evidence="1">
    <location>
        <begin position="6"/>
        <end position="26"/>
    </location>
</feature>